<evidence type="ECO:0008006" key="4">
    <source>
        <dbReference type="Google" id="ProtNLM"/>
    </source>
</evidence>
<dbReference type="AlphaFoldDB" id="A0A699HYB1"/>
<feature type="region of interest" description="Disordered" evidence="2">
    <location>
        <begin position="47"/>
        <end position="80"/>
    </location>
</feature>
<proteinExistence type="predicted"/>
<evidence type="ECO:0000256" key="1">
    <source>
        <dbReference type="SAM" id="Coils"/>
    </source>
</evidence>
<keyword evidence="1" id="KW-0175">Coiled coil</keyword>
<reference evidence="3" key="1">
    <citation type="journal article" date="2019" name="Sci. Rep.">
        <title>Draft genome of Tanacetum cinerariifolium, the natural source of mosquito coil.</title>
        <authorList>
            <person name="Yamashiro T."/>
            <person name="Shiraishi A."/>
            <person name="Satake H."/>
            <person name="Nakayama K."/>
        </authorList>
    </citation>
    <scope>NUCLEOTIDE SEQUENCE</scope>
</reference>
<evidence type="ECO:0000256" key="2">
    <source>
        <dbReference type="SAM" id="MobiDB-lite"/>
    </source>
</evidence>
<feature type="coiled-coil region" evidence="1">
    <location>
        <begin position="142"/>
        <end position="183"/>
    </location>
</feature>
<dbReference type="EMBL" id="BKCJ010223285">
    <property type="protein sequence ID" value="GEY92780.1"/>
    <property type="molecule type" value="Genomic_DNA"/>
</dbReference>
<evidence type="ECO:0000313" key="3">
    <source>
        <dbReference type="EMBL" id="GEY92780.1"/>
    </source>
</evidence>
<sequence>MKDQVQDGLSHEIPPVENATTIEVILEPGLEKEVAAMGPLVNKRLRKKGNDEAEANAPPKVLRKDHAAFRPAQSTVGGKSLDPMGSAVLCETATAPRARHYPIFQENCHRDPHRKCFYHIGRQEVAMGSQLRLRFEQKVRLLKKAIANIAKQDQRIQAREEEMKKLDQEIKSLRAVEAELRVDFEELYLHMLTAIAGRRWIIGHGLRLAVMKCDESPELRQSFADVVSTGLVKGMSEGLKHGIKHGKADRDLAVVEAYDLEADSKYVKALQDLKDQKYLSVDQLERLKDALMELIMTSLHLESDSEEDSP</sequence>
<protein>
    <recommendedName>
        <fullName evidence="4">Transposase (Putative), gypsy type</fullName>
    </recommendedName>
</protein>
<accession>A0A699HYB1</accession>
<name>A0A699HYB1_TANCI</name>
<gene>
    <name evidence="3" type="ORF">Tci_464754</name>
</gene>
<comment type="caution">
    <text evidence="3">The sequence shown here is derived from an EMBL/GenBank/DDBJ whole genome shotgun (WGS) entry which is preliminary data.</text>
</comment>
<organism evidence="3">
    <name type="scientific">Tanacetum cinerariifolium</name>
    <name type="common">Dalmatian daisy</name>
    <name type="synonym">Chrysanthemum cinerariifolium</name>
    <dbReference type="NCBI Taxonomy" id="118510"/>
    <lineage>
        <taxon>Eukaryota</taxon>
        <taxon>Viridiplantae</taxon>
        <taxon>Streptophyta</taxon>
        <taxon>Embryophyta</taxon>
        <taxon>Tracheophyta</taxon>
        <taxon>Spermatophyta</taxon>
        <taxon>Magnoliopsida</taxon>
        <taxon>eudicotyledons</taxon>
        <taxon>Gunneridae</taxon>
        <taxon>Pentapetalae</taxon>
        <taxon>asterids</taxon>
        <taxon>campanulids</taxon>
        <taxon>Asterales</taxon>
        <taxon>Asteraceae</taxon>
        <taxon>Asteroideae</taxon>
        <taxon>Anthemideae</taxon>
        <taxon>Anthemidinae</taxon>
        <taxon>Tanacetum</taxon>
    </lineage>
</organism>